<proteinExistence type="inferred from homology"/>
<feature type="region of interest" description="Disordered" evidence="15">
    <location>
        <begin position="982"/>
        <end position="1028"/>
    </location>
</feature>
<dbReference type="InterPro" id="IPR001650">
    <property type="entry name" value="Helicase_C-like"/>
</dbReference>
<evidence type="ECO:0000256" key="10">
    <source>
        <dbReference type="ARBA" id="ARBA00023235"/>
    </source>
</evidence>
<organism evidence="18 19">
    <name type="scientific">Synchytrium microbalum</name>
    <dbReference type="NCBI Taxonomy" id="1806994"/>
    <lineage>
        <taxon>Eukaryota</taxon>
        <taxon>Fungi</taxon>
        <taxon>Fungi incertae sedis</taxon>
        <taxon>Chytridiomycota</taxon>
        <taxon>Chytridiomycota incertae sedis</taxon>
        <taxon>Chytridiomycetes</taxon>
        <taxon>Synchytriales</taxon>
        <taxon>Synchytriaceae</taxon>
        <taxon>Synchytrium</taxon>
    </lineage>
</organism>
<comment type="caution">
    <text evidence="18">The sequence shown here is derived from an EMBL/GenBank/DDBJ whole genome shotgun (WGS) entry which is preliminary data.</text>
</comment>
<dbReference type="GO" id="GO:0003677">
    <property type="term" value="F:DNA binding"/>
    <property type="evidence" value="ECO:0007669"/>
    <property type="project" value="UniProtKB-KW"/>
</dbReference>
<evidence type="ECO:0000256" key="2">
    <source>
        <dbReference type="ARBA" id="ARBA00006637"/>
    </source>
</evidence>
<dbReference type="InterPro" id="IPR027417">
    <property type="entry name" value="P-loop_NTPase"/>
</dbReference>
<comment type="catalytic activity">
    <reaction evidence="12">
        <text>Couples ATP hydrolysis with the unwinding of duplex DNA by translocating in the 3'-5' direction.</text>
        <dbReference type="EC" id="5.6.2.4"/>
    </reaction>
</comment>
<dbReference type="SUPFAM" id="SSF52540">
    <property type="entry name" value="P-loop containing nucleoside triphosphate hydrolases"/>
    <property type="match status" value="2"/>
</dbReference>
<dbReference type="PROSITE" id="PS51192">
    <property type="entry name" value="HELICASE_ATP_BIND_1"/>
    <property type="match status" value="1"/>
</dbReference>
<dbReference type="GO" id="GO:0006289">
    <property type="term" value="P:nucleotide-excision repair"/>
    <property type="evidence" value="ECO:0007669"/>
    <property type="project" value="InterPro"/>
</dbReference>
<evidence type="ECO:0000256" key="13">
    <source>
        <dbReference type="ARBA" id="ARBA00034808"/>
    </source>
</evidence>
<evidence type="ECO:0000313" key="18">
    <source>
        <dbReference type="EMBL" id="TPX31189.1"/>
    </source>
</evidence>
<dbReference type="GO" id="GO:0005524">
    <property type="term" value="F:ATP binding"/>
    <property type="evidence" value="ECO:0007669"/>
    <property type="project" value="UniProtKB-KW"/>
</dbReference>
<name>A0A507BWB2_9FUNG</name>
<keyword evidence="11" id="KW-0539">Nucleus</keyword>
<evidence type="ECO:0000256" key="11">
    <source>
        <dbReference type="ARBA" id="ARBA00023242"/>
    </source>
</evidence>
<keyword evidence="5" id="KW-0378">Hydrolase</keyword>
<dbReference type="SMART" id="SM00487">
    <property type="entry name" value="DEXDc"/>
    <property type="match status" value="1"/>
</dbReference>
<keyword evidence="10" id="KW-0413">Isomerase</keyword>
<dbReference type="GO" id="GO:0016787">
    <property type="term" value="F:hydrolase activity"/>
    <property type="evidence" value="ECO:0007669"/>
    <property type="project" value="UniProtKB-KW"/>
</dbReference>
<sequence length="1028" mass="114547">MDSGPPKAGKITIKRPAEPLPVELLPKQKKITLRLTHNNGPVTPVSDLPVIINPAMSNSPTSEPIIILDDEQPPFVISQPAAPLPSLKLKLKPPARPPQQPLPADEVKNSNVKQRVVKKEATPVNGPMSPPRSTSPVVKIPQHPLHPSASINPAMVAVKQEVIEVIDDDVDAVVVMKKEPVIKTESMIKTESVKAEVPSSSMDIDVEDDIISVGSRSSMPPDSKPLQIEDYQTSDDDDDDDDDIPRRKSDVYDDEANKKFDAAITTDPNYQNMKIIDTTSFIPKKAGLSAAALVSTSDVPPPPPDFLTSRFPENSDFRNLDLLPDHALRPLIITPDGTMILEGYSTLAKAAKDFLTTVAEPSSRPARMHEYKLTSFSLYAAVSVGVETNVIIKTLQRFSKTVVPRNIIKFIKECTHTYGKVRLVLKNNRYHVESAHPEILSMLLKDEVIAGARVISDTVAPQPAPEERKAMAAGIQIDDMFGAVITVDRDDESDDEDAEATDDLGILSSSKKNLIDLTESFEIRKNMVETVRRRCRELDYPLLEEYAYTEDTANPTLDLTLKGTTAPRDYQAKALYKLLGGQNRARSGIVVLPTGAGKTLVGIAAASAIKKSVLVLCTNALSVSQWETEFKRWANVPDGAIAAFTAQSKDAFKTPAGILISTYTMMSNQGERAKATQEVLEFINSREWGLVILDEVHVIPAKVFRRVLTIVAAHAKLGLTATLVREDDKIQDLNFLIGPKLYEADWLELMDAGHIARVDCTEVWCPMPSAFYDLYMKASANKRRLISVLHPGKFNVCQWLIKWRESLGDRILVFSDNVFALEFYAKALNKPYIHGGVDHRERMGLIRAFKAGDTRFPTLFLSKVGDTSLDLPEATCLIQINSQFGSRRQEAQRMGRILRAKRRTEPGFKAHFFTLVSKDTDEVYWSQKRRTWLVDQGFEFTIIDDIYKQIPPDQAASLLYVTPEAQNLMLAKLVEANDDDARDEVVPGANDGFEVTTKTGRKKTMTRTQREKLQQKEERRVEREERPR</sequence>
<dbReference type="EC" id="5.6.2.4" evidence="13"/>
<dbReference type="EMBL" id="QEAO01000049">
    <property type="protein sequence ID" value="TPX31189.1"/>
    <property type="molecule type" value="Genomic_DNA"/>
</dbReference>
<evidence type="ECO:0000259" key="16">
    <source>
        <dbReference type="PROSITE" id="PS51192"/>
    </source>
</evidence>
<feature type="domain" description="Helicase ATP-binding" evidence="16">
    <location>
        <begin position="579"/>
        <end position="741"/>
    </location>
</feature>
<dbReference type="GeneID" id="42006627"/>
<dbReference type="CDD" id="cd18029">
    <property type="entry name" value="DEXHc_XPB"/>
    <property type="match status" value="1"/>
</dbReference>
<dbReference type="InterPro" id="IPR050615">
    <property type="entry name" value="ATP-dep_DNA_Helicase"/>
</dbReference>
<evidence type="ECO:0000256" key="1">
    <source>
        <dbReference type="ARBA" id="ARBA00004123"/>
    </source>
</evidence>
<accession>A0A507BWB2</accession>
<protein>
    <recommendedName>
        <fullName evidence="13">DNA 3'-5' helicase</fullName>
        <ecNumber evidence="13">5.6.2.4</ecNumber>
    </recommendedName>
</protein>
<dbReference type="Gene3D" id="3.40.50.300">
    <property type="entry name" value="P-loop containing nucleotide triphosphate hydrolases"/>
    <property type="match status" value="2"/>
</dbReference>
<dbReference type="Proteomes" id="UP000319731">
    <property type="component" value="Unassembled WGS sequence"/>
</dbReference>
<dbReference type="AlphaFoldDB" id="A0A507BWB2"/>
<evidence type="ECO:0000256" key="15">
    <source>
        <dbReference type="SAM" id="MobiDB-lite"/>
    </source>
</evidence>
<dbReference type="Pfam" id="PF13625">
    <property type="entry name" value="Helicase_C_3"/>
    <property type="match status" value="1"/>
</dbReference>
<feature type="region of interest" description="Disordered" evidence="15">
    <location>
        <begin position="213"/>
        <end position="252"/>
    </location>
</feature>
<dbReference type="InterPro" id="IPR032830">
    <property type="entry name" value="XPB/Ssl2_N"/>
</dbReference>
<dbReference type="PROSITE" id="PS51194">
    <property type="entry name" value="HELICASE_CTER"/>
    <property type="match status" value="1"/>
</dbReference>
<evidence type="ECO:0000256" key="3">
    <source>
        <dbReference type="ARBA" id="ARBA00022741"/>
    </source>
</evidence>
<dbReference type="RefSeq" id="XP_031022681.1">
    <property type="nucleotide sequence ID" value="XM_031171330.1"/>
</dbReference>
<evidence type="ECO:0000256" key="14">
    <source>
        <dbReference type="ARBA" id="ARBA00048988"/>
    </source>
</evidence>
<evidence type="ECO:0000313" key="19">
    <source>
        <dbReference type="Proteomes" id="UP000319731"/>
    </source>
</evidence>
<evidence type="ECO:0000256" key="6">
    <source>
        <dbReference type="ARBA" id="ARBA00022806"/>
    </source>
</evidence>
<evidence type="ECO:0000256" key="5">
    <source>
        <dbReference type="ARBA" id="ARBA00022801"/>
    </source>
</evidence>
<gene>
    <name evidence="18" type="ORF">SmJEL517_g05404</name>
</gene>
<evidence type="ECO:0000256" key="7">
    <source>
        <dbReference type="ARBA" id="ARBA00022840"/>
    </source>
</evidence>
<keyword evidence="8" id="KW-0238">DNA-binding</keyword>
<comment type="similarity">
    <text evidence="2">Belongs to the helicase family. RAD25/XPB subfamily.</text>
</comment>
<dbReference type="InterPro" id="IPR006935">
    <property type="entry name" value="Helicase/UvrB_N"/>
</dbReference>
<keyword evidence="19" id="KW-1185">Reference proteome</keyword>
<comment type="catalytic activity">
    <reaction evidence="14">
        <text>ATP + H2O = ADP + phosphate + H(+)</text>
        <dbReference type="Rhea" id="RHEA:13065"/>
        <dbReference type="ChEBI" id="CHEBI:15377"/>
        <dbReference type="ChEBI" id="CHEBI:15378"/>
        <dbReference type="ChEBI" id="CHEBI:30616"/>
        <dbReference type="ChEBI" id="CHEBI:43474"/>
        <dbReference type="ChEBI" id="CHEBI:456216"/>
        <dbReference type="EC" id="5.6.2.4"/>
    </reaction>
</comment>
<dbReference type="SMART" id="SM00490">
    <property type="entry name" value="HELICc"/>
    <property type="match status" value="1"/>
</dbReference>
<dbReference type="GO" id="GO:0000112">
    <property type="term" value="C:nucleotide-excision repair factor 3 complex"/>
    <property type="evidence" value="ECO:0007669"/>
    <property type="project" value="TreeGrafter"/>
</dbReference>
<evidence type="ECO:0000259" key="17">
    <source>
        <dbReference type="PROSITE" id="PS51194"/>
    </source>
</evidence>
<evidence type="ECO:0000256" key="8">
    <source>
        <dbReference type="ARBA" id="ARBA00023125"/>
    </source>
</evidence>
<dbReference type="STRING" id="1806994.A0A507BWB2"/>
<dbReference type="NCBIfam" id="TIGR00603">
    <property type="entry name" value="rad25"/>
    <property type="match status" value="1"/>
</dbReference>
<dbReference type="PANTHER" id="PTHR11274">
    <property type="entry name" value="RAD25/XP-B DNA REPAIR HELICASE"/>
    <property type="match status" value="1"/>
</dbReference>
<dbReference type="Pfam" id="PF16203">
    <property type="entry name" value="ERCC3_RAD25_C"/>
    <property type="match status" value="1"/>
</dbReference>
<evidence type="ECO:0000256" key="9">
    <source>
        <dbReference type="ARBA" id="ARBA00023204"/>
    </source>
</evidence>
<dbReference type="GO" id="GO:0006367">
    <property type="term" value="P:transcription initiation at RNA polymerase II promoter"/>
    <property type="evidence" value="ECO:0007669"/>
    <property type="project" value="InterPro"/>
</dbReference>
<dbReference type="FunFam" id="3.40.50.300:FF:000077">
    <property type="entry name" value="Probable DNA repair helicase RAD25"/>
    <property type="match status" value="1"/>
</dbReference>
<feature type="domain" description="Helicase C-terminal" evidence="17">
    <location>
        <begin position="795"/>
        <end position="958"/>
    </location>
</feature>
<dbReference type="InterPro" id="IPR001161">
    <property type="entry name" value="XPB/Ssl2"/>
</dbReference>
<feature type="compositionally biased region" description="Basic and acidic residues" evidence="15">
    <location>
        <begin position="1008"/>
        <end position="1028"/>
    </location>
</feature>
<dbReference type="OrthoDB" id="10262986at2759"/>
<dbReference type="Pfam" id="PF04851">
    <property type="entry name" value="ResIII"/>
    <property type="match status" value="1"/>
</dbReference>
<dbReference type="InterPro" id="IPR032438">
    <property type="entry name" value="ERCC3_RAD25_C"/>
</dbReference>
<dbReference type="GO" id="GO:0097550">
    <property type="term" value="C:transcription preinitiation complex"/>
    <property type="evidence" value="ECO:0007669"/>
    <property type="project" value="TreeGrafter"/>
</dbReference>
<keyword evidence="3" id="KW-0547">Nucleotide-binding</keyword>
<dbReference type="InterPro" id="IPR014001">
    <property type="entry name" value="Helicase_ATP-bd"/>
</dbReference>
<reference evidence="18 19" key="1">
    <citation type="journal article" date="2019" name="Sci. Rep.">
        <title>Comparative genomics of chytrid fungi reveal insights into the obligate biotrophic and pathogenic lifestyle of Synchytrium endobioticum.</title>
        <authorList>
            <person name="van de Vossenberg B.T.L.H."/>
            <person name="Warris S."/>
            <person name="Nguyen H.D.T."/>
            <person name="van Gent-Pelzer M.P.E."/>
            <person name="Joly D.L."/>
            <person name="van de Geest H.C."/>
            <person name="Bonants P.J.M."/>
            <person name="Smith D.S."/>
            <person name="Levesque C.A."/>
            <person name="van der Lee T.A.J."/>
        </authorList>
    </citation>
    <scope>NUCLEOTIDE SEQUENCE [LARGE SCALE GENOMIC DNA]</scope>
    <source>
        <strain evidence="18 19">JEL517</strain>
    </source>
</reference>
<keyword evidence="4" id="KW-0227">DNA damage</keyword>
<dbReference type="PANTHER" id="PTHR11274:SF0">
    <property type="entry name" value="GENERAL TRANSCRIPTION AND DNA REPAIR FACTOR IIH HELICASE SUBUNIT XPB"/>
    <property type="match status" value="1"/>
</dbReference>
<dbReference type="GO" id="GO:0005675">
    <property type="term" value="C:transcription factor TFIIH holo complex"/>
    <property type="evidence" value="ECO:0007669"/>
    <property type="project" value="TreeGrafter"/>
</dbReference>
<keyword evidence="9" id="KW-0234">DNA repair</keyword>
<comment type="subcellular location">
    <subcellularLocation>
        <location evidence="1">Nucleus</location>
    </subcellularLocation>
</comment>
<evidence type="ECO:0000256" key="4">
    <source>
        <dbReference type="ARBA" id="ARBA00022763"/>
    </source>
</evidence>
<dbReference type="GO" id="GO:0043138">
    <property type="term" value="F:3'-5' DNA helicase activity"/>
    <property type="evidence" value="ECO:0007669"/>
    <property type="project" value="UniProtKB-EC"/>
</dbReference>
<keyword evidence="7" id="KW-0067">ATP-binding</keyword>
<feature type="compositionally biased region" description="Acidic residues" evidence="15">
    <location>
        <begin position="232"/>
        <end position="243"/>
    </location>
</feature>
<keyword evidence="6" id="KW-0347">Helicase</keyword>
<dbReference type="PRINTS" id="PR00851">
    <property type="entry name" value="XRODRMPGMNTB"/>
</dbReference>
<dbReference type="CDD" id="cd18789">
    <property type="entry name" value="SF2_C_XPB"/>
    <property type="match status" value="1"/>
</dbReference>
<evidence type="ECO:0000256" key="12">
    <source>
        <dbReference type="ARBA" id="ARBA00034617"/>
    </source>
</evidence>